<keyword evidence="8" id="KW-1185">Reference proteome</keyword>
<dbReference type="CDD" id="cd16424">
    <property type="entry name" value="VirB8"/>
    <property type="match status" value="1"/>
</dbReference>
<evidence type="ECO:0000256" key="1">
    <source>
        <dbReference type="ARBA" id="ARBA00004167"/>
    </source>
</evidence>
<name>A0A4P6X7D5_HYDPS</name>
<dbReference type="Pfam" id="PF04335">
    <property type="entry name" value="VirB8"/>
    <property type="match status" value="1"/>
</dbReference>
<accession>A0A4P6X7D5</accession>
<evidence type="ECO:0000256" key="2">
    <source>
        <dbReference type="ARBA" id="ARBA00022692"/>
    </source>
</evidence>
<dbReference type="AlphaFoldDB" id="A0A4P6X7D5"/>
<dbReference type="PIRSF" id="PIRSF003299">
    <property type="entry name" value="VirB8_PtlE"/>
    <property type="match status" value="1"/>
</dbReference>
<proteinExistence type="predicted"/>
<evidence type="ECO:0000313" key="7">
    <source>
        <dbReference type="EMBL" id="QBM30646.1"/>
    </source>
</evidence>
<gene>
    <name evidence="7" type="primary">virB18</name>
    <name evidence="7" type="ORF">HPF_23360</name>
</gene>
<feature type="transmembrane region" description="Helical" evidence="5">
    <location>
        <begin position="23"/>
        <end position="46"/>
    </location>
</feature>
<dbReference type="RefSeq" id="WP_165961774.1">
    <property type="nucleotide sequence ID" value="NZ_CP037868.1"/>
</dbReference>
<evidence type="ECO:0000256" key="3">
    <source>
        <dbReference type="ARBA" id="ARBA00022989"/>
    </source>
</evidence>
<reference evidence="7 8" key="1">
    <citation type="submission" date="2019-03" db="EMBL/GenBank/DDBJ databases">
        <authorList>
            <person name="Sebastian G."/>
            <person name="Baumann P."/>
            <person name="Ruckert C."/>
            <person name="Kalinowski J."/>
            <person name="Nebel B."/>
            <person name="Takors R."/>
            <person name="Blombach B."/>
        </authorList>
    </citation>
    <scope>NUCLEOTIDE SEQUENCE [LARGE SCALE GENOMIC DNA]</scope>
    <source>
        <strain evidence="7 8">DSM 1084</strain>
        <plasmid evidence="7 8">pDSM1084</plasmid>
    </source>
</reference>
<keyword evidence="3 5" id="KW-1133">Transmembrane helix</keyword>
<evidence type="ECO:0000259" key="6">
    <source>
        <dbReference type="Pfam" id="PF04335"/>
    </source>
</evidence>
<protein>
    <submittedName>
        <fullName evidence="7">Type IV secretion system protein virB8</fullName>
    </submittedName>
</protein>
<dbReference type="SUPFAM" id="SSF54427">
    <property type="entry name" value="NTF2-like"/>
    <property type="match status" value="1"/>
</dbReference>
<dbReference type="EMBL" id="CP037868">
    <property type="protein sequence ID" value="QBM30646.1"/>
    <property type="molecule type" value="Genomic_DNA"/>
</dbReference>
<geneLocation type="plasmid" evidence="7 8">
    <name>pDSM1084</name>
</geneLocation>
<dbReference type="Gene3D" id="3.10.450.230">
    <property type="entry name" value="VirB8 protein"/>
    <property type="match status" value="1"/>
</dbReference>
<evidence type="ECO:0000313" key="8">
    <source>
        <dbReference type="Proteomes" id="UP000293912"/>
    </source>
</evidence>
<dbReference type="InterPro" id="IPR007430">
    <property type="entry name" value="VirB8"/>
</dbReference>
<comment type="subcellular location">
    <subcellularLocation>
        <location evidence="1">Membrane</location>
        <topology evidence="1">Single-pass membrane protein</topology>
    </subcellularLocation>
</comment>
<organism evidence="7 8">
    <name type="scientific">Hydrogenophaga pseudoflava</name>
    <name type="common">Pseudomonas carboxydoflava</name>
    <dbReference type="NCBI Taxonomy" id="47421"/>
    <lineage>
        <taxon>Bacteria</taxon>
        <taxon>Pseudomonadati</taxon>
        <taxon>Pseudomonadota</taxon>
        <taxon>Betaproteobacteria</taxon>
        <taxon>Burkholderiales</taxon>
        <taxon>Comamonadaceae</taxon>
        <taxon>Hydrogenophaga</taxon>
    </lineage>
</organism>
<evidence type="ECO:0000256" key="4">
    <source>
        <dbReference type="ARBA" id="ARBA00023136"/>
    </source>
</evidence>
<dbReference type="KEGG" id="hpse:HPF_23360"/>
<keyword evidence="2 5" id="KW-0812">Transmembrane</keyword>
<keyword evidence="4 5" id="KW-0472">Membrane</keyword>
<sequence length="226" mass="25477">MNEKKTVGWGAERDARLRVERNAAWWVAGISALTAMSMSIAIAVMVPLKQTVPYLIEVNKATGEAQVIDAVNRRSIDYDELNAKYWAAKYVTARESYFYTLLQTDYDSVFAMSTPDVSTQYNKMFEGGSNKQQTLGASVEERIEILSITLDKGTPGVNLDRAVVRFKKTTRQVDRGFDSGSGQYVSTLSYRWVPNRTGKEVELLRNPLGFEVVAYRVDEEFTNKAK</sequence>
<dbReference type="GO" id="GO:0030255">
    <property type="term" value="P:protein secretion by the type IV secretion system"/>
    <property type="evidence" value="ECO:0007669"/>
    <property type="project" value="InterPro"/>
</dbReference>
<dbReference type="Proteomes" id="UP000293912">
    <property type="component" value="Plasmid pDSM1084"/>
</dbReference>
<feature type="domain" description="Bacterial virulence protein VirB8" evidence="6">
    <location>
        <begin position="9"/>
        <end position="220"/>
    </location>
</feature>
<evidence type="ECO:0000256" key="5">
    <source>
        <dbReference type="SAM" id="Phobius"/>
    </source>
</evidence>
<dbReference type="InterPro" id="IPR032710">
    <property type="entry name" value="NTF2-like_dom_sf"/>
</dbReference>
<dbReference type="InterPro" id="IPR026264">
    <property type="entry name" value="VirB8/PtlE"/>
</dbReference>
<keyword evidence="7" id="KW-0614">Plasmid</keyword>
<dbReference type="GO" id="GO:0016020">
    <property type="term" value="C:membrane"/>
    <property type="evidence" value="ECO:0007669"/>
    <property type="project" value="UniProtKB-SubCell"/>
</dbReference>